<organism evidence="6 7">
    <name type="scientific">Cyclocybe aegerita</name>
    <name type="common">Black poplar mushroom</name>
    <name type="synonym">Agrocybe aegerita</name>
    <dbReference type="NCBI Taxonomy" id="1973307"/>
    <lineage>
        <taxon>Eukaryota</taxon>
        <taxon>Fungi</taxon>
        <taxon>Dikarya</taxon>
        <taxon>Basidiomycota</taxon>
        <taxon>Agaricomycotina</taxon>
        <taxon>Agaricomycetes</taxon>
        <taxon>Agaricomycetidae</taxon>
        <taxon>Agaricales</taxon>
        <taxon>Agaricineae</taxon>
        <taxon>Bolbitiaceae</taxon>
        <taxon>Cyclocybe</taxon>
    </lineage>
</organism>
<dbReference type="InterPro" id="IPR022398">
    <property type="entry name" value="Peptidase_S8_His-AS"/>
</dbReference>
<evidence type="ECO:0000313" key="7">
    <source>
        <dbReference type="Proteomes" id="UP000467700"/>
    </source>
</evidence>
<reference evidence="6 7" key="1">
    <citation type="submission" date="2020-01" db="EMBL/GenBank/DDBJ databases">
        <authorList>
            <person name="Gupta K D."/>
        </authorList>
    </citation>
    <scope>NUCLEOTIDE SEQUENCE [LARGE SCALE GENOMIC DNA]</scope>
</reference>
<protein>
    <submittedName>
        <fullName evidence="6">Uncharacterized protein</fullName>
    </submittedName>
</protein>
<gene>
    <name evidence="6" type="ORF">AAE3_LOCUS5402</name>
</gene>
<keyword evidence="4" id="KW-0720">Serine protease</keyword>
<keyword evidence="2" id="KW-0645">Protease</keyword>
<dbReference type="PRINTS" id="PR00723">
    <property type="entry name" value="SUBTILISIN"/>
</dbReference>
<dbReference type="PANTHER" id="PTHR43806:SF11">
    <property type="entry name" value="CEREVISIN-RELATED"/>
    <property type="match status" value="1"/>
</dbReference>
<dbReference type="GO" id="GO:0004252">
    <property type="term" value="F:serine-type endopeptidase activity"/>
    <property type="evidence" value="ECO:0007669"/>
    <property type="project" value="InterPro"/>
</dbReference>
<dbReference type="Proteomes" id="UP000467700">
    <property type="component" value="Unassembled WGS sequence"/>
</dbReference>
<dbReference type="Gene3D" id="3.30.70.80">
    <property type="entry name" value="Peptidase S8 propeptide/proteinase inhibitor I9"/>
    <property type="match status" value="1"/>
</dbReference>
<dbReference type="AlphaFoldDB" id="A0A8S0VZ27"/>
<dbReference type="InterPro" id="IPR037045">
    <property type="entry name" value="S8pro/Inhibitor_I9_sf"/>
</dbReference>
<dbReference type="PROSITE" id="PS00137">
    <property type="entry name" value="SUBTILASE_HIS"/>
    <property type="match status" value="1"/>
</dbReference>
<evidence type="ECO:0000256" key="4">
    <source>
        <dbReference type="ARBA" id="ARBA00022825"/>
    </source>
</evidence>
<evidence type="ECO:0000313" key="6">
    <source>
        <dbReference type="EMBL" id="CAA7263101.1"/>
    </source>
</evidence>
<comment type="caution">
    <text evidence="5">Lacks conserved residue(s) required for the propagation of feature annotation.</text>
</comment>
<keyword evidence="3" id="KW-0378">Hydrolase</keyword>
<dbReference type="PROSITE" id="PS51892">
    <property type="entry name" value="SUBTILASE"/>
    <property type="match status" value="1"/>
</dbReference>
<dbReference type="InterPro" id="IPR050131">
    <property type="entry name" value="Peptidase_S8_subtilisin-like"/>
</dbReference>
<evidence type="ECO:0000256" key="5">
    <source>
        <dbReference type="PROSITE-ProRule" id="PRU01240"/>
    </source>
</evidence>
<comment type="similarity">
    <text evidence="1 5">Belongs to the peptidase S8 family.</text>
</comment>
<dbReference type="InterPro" id="IPR015500">
    <property type="entry name" value="Peptidase_S8_subtilisin-rel"/>
</dbReference>
<dbReference type="InterPro" id="IPR036852">
    <property type="entry name" value="Peptidase_S8/S53_dom_sf"/>
</dbReference>
<accession>A0A8S0VZ27</accession>
<dbReference type="EMBL" id="CACVBS010000038">
    <property type="protein sequence ID" value="CAA7263101.1"/>
    <property type="molecule type" value="Genomic_DNA"/>
</dbReference>
<dbReference type="PANTHER" id="PTHR43806">
    <property type="entry name" value="PEPTIDASE S8"/>
    <property type="match status" value="1"/>
</dbReference>
<dbReference type="GO" id="GO:0005615">
    <property type="term" value="C:extracellular space"/>
    <property type="evidence" value="ECO:0007669"/>
    <property type="project" value="TreeGrafter"/>
</dbReference>
<keyword evidence="7" id="KW-1185">Reference proteome</keyword>
<proteinExistence type="inferred from homology"/>
<dbReference type="SUPFAM" id="SSF52743">
    <property type="entry name" value="Subtilisin-like"/>
    <property type="match status" value="1"/>
</dbReference>
<evidence type="ECO:0000256" key="1">
    <source>
        <dbReference type="ARBA" id="ARBA00011073"/>
    </source>
</evidence>
<sequence length="461" mass="50174">MLRDLVAQAFLSAQLFNSWTRQPQQYAFLYPISCYARYPCDTGPDALRAVETYAGATSGKYIVKFKEGVSPKAWAKRLGLSNAVDWNIINDLGSNLDTDSLSSLRASADVELISEDGIMHTMAIQEDAPWGLSRLSSLTPPAIQNADLLNFTYIYDAAAGEGVDIYIVDTGVYVHHGDFEDRARWGIAVGSYQQFDGHGHGTHVAGSAAGKQFGVAKATKTGIPAPPVAYPPFPIRASIVGLTYERGSYQSLPSTRRVTQCSLVHRAGCMRASLPMSVHRPTASLLYISSRAEHRVSILGPRLCRRPLHGPQAYLEAHPAIIQWARVITEVPERWRAGGSFHFYEGGRSSRWTSLLAAGKKGRPHPWSGGYYEYLPSAYLVAQHTLGMTLGGLHASLSSCVCPSHHVLLTHLLFSRVEPRVSIRDALPLLAMPTAPTSGASRGPSAGQTSVVFIGMGSRYY</sequence>
<comment type="caution">
    <text evidence="6">The sequence shown here is derived from an EMBL/GenBank/DDBJ whole genome shotgun (WGS) entry which is preliminary data.</text>
</comment>
<dbReference type="InterPro" id="IPR023827">
    <property type="entry name" value="Peptidase_S8_Asp-AS"/>
</dbReference>
<dbReference type="Gene3D" id="3.40.50.200">
    <property type="entry name" value="Peptidase S8/S53 domain"/>
    <property type="match status" value="1"/>
</dbReference>
<dbReference type="PROSITE" id="PS00136">
    <property type="entry name" value="SUBTILASE_ASP"/>
    <property type="match status" value="1"/>
</dbReference>
<dbReference type="GO" id="GO:0006508">
    <property type="term" value="P:proteolysis"/>
    <property type="evidence" value="ECO:0007669"/>
    <property type="project" value="UniProtKB-KW"/>
</dbReference>
<evidence type="ECO:0000256" key="2">
    <source>
        <dbReference type="ARBA" id="ARBA00022670"/>
    </source>
</evidence>
<dbReference type="SUPFAM" id="SSF54897">
    <property type="entry name" value="Protease propeptides/inhibitors"/>
    <property type="match status" value="1"/>
</dbReference>
<dbReference type="OrthoDB" id="19448at2759"/>
<name>A0A8S0VZ27_CYCAE</name>
<evidence type="ECO:0000256" key="3">
    <source>
        <dbReference type="ARBA" id="ARBA00022801"/>
    </source>
</evidence>